<organism evidence="2 3">
    <name type="scientific">Naegleria lovaniensis</name>
    <name type="common">Amoeba</name>
    <dbReference type="NCBI Taxonomy" id="51637"/>
    <lineage>
        <taxon>Eukaryota</taxon>
        <taxon>Discoba</taxon>
        <taxon>Heterolobosea</taxon>
        <taxon>Tetramitia</taxon>
        <taxon>Eutetramitia</taxon>
        <taxon>Vahlkampfiidae</taxon>
        <taxon>Naegleria</taxon>
    </lineage>
</organism>
<keyword evidence="3" id="KW-1185">Reference proteome</keyword>
<evidence type="ECO:0000313" key="2">
    <source>
        <dbReference type="EMBL" id="KAG2393264.1"/>
    </source>
</evidence>
<dbReference type="EMBL" id="PYSW02000002">
    <property type="protein sequence ID" value="KAG2393264.1"/>
    <property type="molecule type" value="Genomic_DNA"/>
</dbReference>
<dbReference type="SUPFAM" id="SSF56815">
    <property type="entry name" value="Sec1/munc18-like (SM) proteins"/>
    <property type="match status" value="1"/>
</dbReference>
<dbReference type="Gene3D" id="3.40.50.1910">
    <property type="match status" value="1"/>
</dbReference>
<comment type="caution">
    <text evidence="2">The sequence shown here is derived from an EMBL/GenBank/DDBJ whole genome shotgun (WGS) entry which is preliminary data.</text>
</comment>
<feature type="region of interest" description="Disordered" evidence="1">
    <location>
        <begin position="1"/>
        <end position="55"/>
    </location>
</feature>
<sequence>MNLLEQSLTSNVHNEKSSSTPTEEEELEDENWDNWDENFDDEEDQPKNNKSQAEVSQSLQHDLDCHFKTMNAIKKQRQYFQTLDKLAGNDNVFIFDSYSGNLGNIETPFRSMCKQLAYILGEVDQCSDLVHNASLLSQLTNTFGFVFQSQKAKLIRNESSTIIIFVVGGITGGEIADIKEMIGFNLREKGQHSPYFGKKVWIGSTHVTSSEQIMDQVLQL</sequence>
<evidence type="ECO:0008006" key="4">
    <source>
        <dbReference type="Google" id="ProtNLM"/>
    </source>
</evidence>
<dbReference type="RefSeq" id="XP_044555158.1">
    <property type="nucleotide sequence ID" value="XM_044696694.1"/>
</dbReference>
<gene>
    <name evidence="2" type="ORF">C9374_006795</name>
</gene>
<dbReference type="AlphaFoldDB" id="A0AA88KS31"/>
<dbReference type="GeneID" id="68099249"/>
<dbReference type="Proteomes" id="UP000816034">
    <property type="component" value="Unassembled WGS sequence"/>
</dbReference>
<accession>A0AA88KS31</accession>
<name>A0AA88KS31_NAELO</name>
<evidence type="ECO:0000256" key="1">
    <source>
        <dbReference type="SAM" id="MobiDB-lite"/>
    </source>
</evidence>
<dbReference type="InterPro" id="IPR027482">
    <property type="entry name" value="Sec1-like_dom2"/>
</dbReference>
<evidence type="ECO:0000313" key="3">
    <source>
        <dbReference type="Proteomes" id="UP000816034"/>
    </source>
</evidence>
<protein>
    <recommendedName>
        <fullName evidence="4">Sec1-like protein</fullName>
    </recommendedName>
</protein>
<proteinExistence type="predicted"/>
<feature type="compositionally biased region" description="Acidic residues" evidence="1">
    <location>
        <begin position="22"/>
        <end position="44"/>
    </location>
</feature>
<feature type="compositionally biased region" description="Polar residues" evidence="1">
    <location>
        <begin position="1"/>
        <end position="21"/>
    </location>
</feature>
<dbReference type="InterPro" id="IPR036045">
    <property type="entry name" value="Sec1-like_sf"/>
</dbReference>
<reference evidence="2 3" key="1">
    <citation type="journal article" date="2018" name="BMC Genomics">
        <title>The genome of Naegleria lovaniensis, the basis for a comparative approach to unravel pathogenicity factors of the human pathogenic amoeba N. fowleri.</title>
        <authorList>
            <person name="Liechti N."/>
            <person name="Schurch N."/>
            <person name="Bruggmann R."/>
            <person name="Wittwer M."/>
        </authorList>
    </citation>
    <scope>NUCLEOTIDE SEQUENCE [LARGE SCALE GENOMIC DNA]</scope>
    <source>
        <strain evidence="2 3">ATCC 30569</strain>
    </source>
</reference>